<dbReference type="Proteomes" id="UP001286456">
    <property type="component" value="Unassembled WGS sequence"/>
</dbReference>
<keyword evidence="1" id="KW-0812">Transmembrane</keyword>
<keyword evidence="1" id="KW-1133">Transmembrane helix</keyword>
<organism evidence="3 4">
    <name type="scientific">Cercophora scortea</name>
    <dbReference type="NCBI Taxonomy" id="314031"/>
    <lineage>
        <taxon>Eukaryota</taxon>
        <taxon>Fungi</taxon>
        <taxon>Dikarya</taxon>
        <taxon>Ascomycota</taxon>
        <taxon>Pezizomycotina</taxon>
        <taxon>Sordariomycetes</taxon>
        <taxon>Sordariomycetidae</taxon>
        <taxon>Sordariales</taxon>
        <taxon>Lasiosphaeriaceae</taxon>
        <taxon>Cercophora</taxon>
    </lineage>
</organism>
<evidence type="ECO:0000256" key="2">
    <source>
        <dbReference type="SAM" id="SignalP"/>
    </source>
</evidence>
<evidence type="ECO:0000313" key="4">
    <source>
        <dbReference type="Proteomes" id="UP001286456"/>
    </source>
</evidence>
<reference evidence="3" key="1">
    <citation type="journal article" date="2023" name="Mol. Phylogenet. Evol.">
        <title>Genome-scale phylogeny and comparative genomics of the fungal order Sordariales.</title>
        <authorList>
            <person name="Hensen N."/>
            <person name="Bonometti L."/>
            <person name="Westerberg I."/>
            <person name="Brannstrom I.O."/>
            <person name="Guillou S."/>
            <person name="Cros-Aarteil S."/>
            <person name="Calhoun S."/>
            <person name="Haridas S."/>
            <person name="Kuo A."/>
            <person name="Mondo S."/>
            <person name="Pangilinan J."/>
            <person name="Riley R."/>
            <person name="LaButti K."/>
            <person name="Andreopoulos B."/>
            <person name="Lipzen A."/>
            <person name="Chen C."/>
            <person name="Yan M."/>
            <person name="Daum C."/>
            <person name="Ng V."/>
            <person name="Clum A."/>
            <person name="Steindorff A."/>
            <person name="Ohm R.A."/>
            <person name="Martin F."/>
            <person name="Silar P."/>
            <person name="Natvig D.O."/>
            <person name="Lalanne C."/>
            <person name="Gautier V."/>
            <person name="Ament-Velasquez S.L."/>
            <person name="Kruys A."/>
            <person name="Hutchinson M.I."/>
            <person name="Powell A.J."/>
            <person name="Barry K."/>
            <person name="Miller A.N."/>
            <person name="Grigoriev I.V."/>
            <person name="Debuchy R."/>
            <person name="Gladieux P."/>
            <person name="Hiltunen Thoren M."/>
            <person name="Johannesson H."/>
        </authorList>
    </citation>
    <scope>NUCLEOTIDE SEQUENCE</scope>
    <source>
        <strain evidence="3">SMH4131-1</strain>
    </source>
</reference>
<feature type="chain" id="PRO_5042192454" description="NADH dehydrogenase subunit 1" evidence="2">
    <location>
        <begin position="17"/>
        <end position="103"/>
    </location>
</feature>
<evidence type="ECO:0008006" key="5">
    <source>
        <dbReference type="Google" id="ProtNLM"/>
    </source>
</evidence>
<evidence type="ECO:0000256" key="1">
    <source>
        <dbReference type="SAM" id="Phobius"/>
    </source>
</evidence>
<feature type="transmembrane region" description="Helical" evidence="1">
    <location>
        <begin position="74"/>
        <end position="98"/>
    </location>
</feature>
<sequence length="103" mass="11847">MFLLSLFPFFLVPSSSFSFSLFSLLGIQCLGCVTAAAVSRSLWIMGTVRWAALRVISKTVLCMVAKWRDERNRFFFSFFFFVFFSPSLSMYVCLFVYLSGIIK</sequence>
<accession>A0AAE0J0J5</accession>
<dbReference type="AlphaFoldDB" id="A0AAE0J0J5"/>
<keyword evidence="1" id="KW-0472">Membrane</keyword>
<name>A0AAE0J0J5_9PEZI</name>
<gene>
    <name evidence="3" type="ORF">B0T19DRAFT_419468</name>
</gene>
<proteinExistence type="predicted"/>
<keyword evidence="4" id="KW-1185">Reference proteome</keyword>
<dbReference type="EMBL" id="JAUEPO010000002">
    <property type="protein sequence ID" value="KAK3333921.1"/>
    <property type="molecule type" value="Genomic_DNA"/>
</dbReference>
<feature type="signal peptide" evidence="2">
    <location>
        <begin position="1"/>
        <end position="16"/>
    </location>
</feature>
<protein>
    <recommendedName>
        <fullName evidence="5">NADH dehydrogenase subunit 1</fullName>
    </recommendedName>
</protein>
<reference evidence="3" key="2">
    <citation type="submission" date="2023-06" db="EMBL/GenBank/DDBJ databases">
        <authorList>
            <consortium name="Lawrence Berkeley National Laboratory"/>
            <person name="Haridas S."/>
            <person name="Hensen N."/>
            <person name="Bonometti L."/>
            <person name="Westerberg I."/>
            <person name="Brannstrom I.O."/>
            <person name="Guillou S."/>
            <person name="Cros-Aarteil S."/>
            <person name="Calhoun S."/>
            <person name="Kuo A."/>
            <person name="Mondo S."/>
            <person name="Pangilinan J."/>
            <person name="Riley R."/>
            <person name="Labutti K."/>
            <person name="Andreopoulos B."/>
            <person name="Lipzen A."/>
            <person name="Chen C."/>
            <person name="Yanf M."/>
            <person name="Daum C."/>
            <person name="Ng V."/>
            <person name="Clum A."/>
            <person name="Steindorff A."/>
            <person name="Ohm R."/>
            <person name="Martin F."/>
            <person name="Silar P."/>
            <person name="Natvig D."/>
            <person name="Lalanne C."/>
            <person name="Gautier V."/>
            <person name="Ament-Velasquez S.L."/>
            <person name="Kruys A."/>
            <person name="Hutchinson M.I."/>
            <person name="Powell A.J."/>
            <person name="Barry K."/>
            <person name="Miller A.N."/>
            <person name="Grigoriev I.V."/>
            <person name="Debuchy R."/>
            <person name="Gladieux P."/>
            <person name="Thoren M.H."/>
            <person name="Johannesson H."/>
        </authorList>
    </citation>
    <scope>NUCLEOTIDE SEQUENCE</scope>
    <source>
        <strain evidence="3">SMH4131-1</strain>
    </source>
</reference>
<comment type="caution">
    <text evidence="3">The sequence shown here is derived from an EMBL/GenBank/DDBJ whole genome shotgun (WGS) entry which is preliminary data.</text>
</comment>
<keyword evidence="2" id="KW-0732">Signal</keyword>
<evidence type="ECO:0000313" key="3">
    <source>
        <dbReference type="EMBL" id="KAK3333921.1"/>
    </source>
</evidence>